<keyword evidence="9" id="KW-1185">Reference proteome</keyword>
<evidence type="ECO:0000313" key="9">
    <source>
        <dbReference type="Proteomes" id="UP000612362"/>
    </source>
</evidence>
<dbReference type="RefSeq" id="WP_220198587.1">
    <property type="nucleotide sequence ID" value="NZ_BNJF01000005.1"/>
</dbReference>
<dbReference type="GO" id="GO:0005506">
    <property type="term" value="F:iron ion binding"/>
    <property type="evidence" value="ECO:0007669"/>
    <property type="project" value="InterPro"/>
</dbReference>
<dbReference type="Proteomes" id="UP000612362">
    <property type="component" value="Unassembled WGS sequence"/>
</dbReference>
<dbReference type="SUPFAM" id="SSF48264">
    <property type="entry name" value="Cytochrome P450"/>
    <property type="match status" value="1"/>
</dbReference>
<evidence type="ECO:0000256" key="3">
    <source>
        <dbReference type="ARBA" id="ARBA00022723"/>
    </source>
</evidence>
<dbReference type="GO" id="GO:0016705">
    <property type="term" value="F:oxidoreductase activity, acting on paired donors, with incorporation or reduction of molecular oxygen"/>
    <property type="evidence" value="ECO:0007669"/>
    <property type="project" value="InterPro"/>
</dbReference>
<dbReference type="PANTHER" id="PTHR24291">
    <property type="entry name" value="CYTOCHROME P450 FAMILY 4"/>
    <property type="match status" value="1"/>
</dbReference>
<proteinExistence type="inferred from homology"/>
<keyword evidence="3 7" id="KW-0479">Metal-binding</keyword>
<dbReference type="PANTHER" id="PTHR24291:SF50">
    <property type="entry name" value="BIFUNCTIONAL ALBAFLAVENONE MONOOXYGENASE_TERPENE SYNTHASE"/>
    <property type="match status" value="1"/>
</dbReference>
<evidence type="ECO:0000256" key="6">
    <source>
        <dbReference type="ARBA" id="ARBA00023033"/>
    </source>
</evidence>
<dbReference type="InterPro" id="IPR036396">
    <property type="entry name" value="Cyt_P450_sf"/>
</dbReference>
<keyword evidence="5 7" id="KW-0408">Iron</keyword>
<dbReference type="AlphaFoldDB" id="A0A8J3I4R6"/>
<name>A0A8J3I4R6_9CHLR</name>
<protein>
    <submittedName>
        <fullName evidence="8">Cytochrome P450</fullName>
    </submittedName>
</protein>
<comment type="similarity">
    <text evidence="1">Belongs to the cytochrome P450 family.</text>
</comment>
<organism evidence="8 9">
    <name type="scientific">Ktedonospora formicarum</name>
    <dbReference type="NCBI Taxonomy" id="2778364"/>
    <lineage>
        <taxon>Bacteria</taxon>
        <taxon>Bacillati</taxon>
        <taxon>Chloroflexota</taxon>
        <taxon>Ktedonobacteria</taxon>
        <taxon>Ktedonobacterales</taxon>
        <taxon>Ktedonobacteraceae</taxon>
        <taxon>Ktedonospora</taxon>
    </lineage>
</organism>
<comment type="caution">
    <text evidence="8">The sequence shown here is derived from an EMBL/GenBank/DDBJ whole genome shotgun (WGS) entry which is preliminary data.</text>
</comment>
<dbReference type="EMBL" id="BNJF01000005">
    <property type="protein sequence ID" value="GHO49469.1"/>
    <property type="molecule type" value="Genomic_DNA"/>
</dbReference>
<dbReference type="GO" id="GO:0004497">
    <property type="term" value="F:monooxygenase activity"/>
    <property type="evidence" value="ECO:0007669"/>
    <property type="project" value="UniProtKB-KW"/>
</dbReference>
<keyword evidence="6" id="KW-0503">Monooxygenase</keyword>
<dbReference type="PRINTS" id="PR00463">
    <property type="entry name" value="EP450I"/>
</dbReference>
<dbReference type="PRINTS" id="PR00385">
    <property type="entry name" value="P450"/>
</dbReference>
<dbReference type="GO" id="GO:0020037">
    <property type="term" value="F:heme binding"/>
    <property type="evidence" value="ECO:0007669"/>
    <property type="project" value="InterPro"/>
</dbReference>
<evidence type="ECO:0000256" key="7">
    <source>
        <dbReference type="PIRSR" id="PIRSR602401-1"/>
    </source>
</evidence>
<evidence type="ECO:0000313" key="8">
    <source>
        <dbReference type="EMBL" id="GHO49469.1"/>
    </source>
</evidence>
<dbReference type="Gene3D" id="1.10.630.10">
    <property type="entry name" value="Cytochrome P450"/>
    <property type="match status" value="1"/>
</dbReference>
<feature type="binding site" description="axial binding residue" evidence="7">
    <location>
        <position position="398"/>
    </location>
    <ligand>
        <name>heme</name>
        <dbReference type="ChEBI" id="CHEBI:30413"/>
    </ligand>
    <ligandPart>
        <name>Fe</name>
        <dbReference type="ChEBI" id="CHEBI:18248"/>
    </ligandPart>
</feature>
<keyword evidence="2 7" id="KW-0349">Heme</keyword>
<dbReference type="Pfam" id="PF00067">
    <property type="entry name" value="p450"/>
    <property type="match status" value="1"/>
</dbReference>
<evidence type="ECO:0000256" key="4">
    <source>
        <dbReference type="ARBA" id="ARBA00023002"/>
    </source>
</evidence>
<comment type="cofactor">
    <cofactor evidence="7">
        <name>heme</name>
        <dbReference type="ChEBI" id="CHEBI:30413"/>
    </cofactor>
</comment>
<sequence>MATNIAAQRTLPGPATLPLIGGWSTMLKIFSDPCTYSRQLRDTYGDIVAMKRGDPKYVFAFGPEYNFQLLSQPALFEAGKGTILKVPKDTAWSRLQLSNLLSMNGEHHKRHRHLMQPAFHKRQIGLYRDDMAALTERLLERWQALDQINLHAEMQNLTQRITVKTLFGLEDEQKIDQIATLLQQMEASQAWLLLPILIDIPGTPYHRMLRLAEQLENFIRSLITQKRSETESNDVLAALVRAHDEDGVSLTDEELISQTFTLYAAGHMTTSTALTWTIFLLHQHPDIQADLLTELDSKLHGEAPTLESLPQLPLLDGVIKESLRMLPPAPTSMRIAAASCEVGGYTLPKGSTIFFSPFLTHRLPELYENPDRFQPRRWETLSRTPYEYLPFAAGVHRCIGAEFALMEMKVVLAMLLQRYRLALIPDTIVEPKGSNLDPVRGMPMRILPQDRRFERVPVRGNIHHLIEGI</sequence>
<dbReference type="InterPro" id="IPR001128">
    <property type="entry name" value="Cyt_P450"/>
</dbReference>
<reference evidence="8" key="1">
    <citation type="submission" date="2020-10" db="EMBL/GenBank/DDBJ databases">
        <title>Taxonomic study of unclassified bacteria belonging to the class Ktedonobacteria.</title>
        <authorList>
            <person name="Yabe S."/>
            <person name="Wang C.M."/>
            <person name="Zheng Y."/>
            <person name="Sakai Y."/>
            <person name="Cavaletti L."/>
            <person name="Monciardini P."/>
            <person name="Donadio S."/>
        </authorList>
    </citation>
    <scope>NUCLEOTIDE SEQUENCE</scope>
    <source>
        <strain evidence="8">SOSP1-1</strain>
    </source>
</reference>
<keyword evidence="4" id="KW-0560">Oxidoreductase</keyword>
<dbReference type="InterPro" id="IPR050196">
    <property type="entry name" value="Cytochrome_P450_Monoox"/>
</dbReference>
<evidence type="ECO:0000256" key="2">
    <source>
        <dbReference type="ARBA" id="ARBA00022617"/>
    </source>
</evidence>
<accession>A0A8J3I4R6</accession>
<gene>
    <name evidence="8" type="ORF">KSX_76320</name>
</gene>
<evidence type="ECO:0000256" key="1">
    <source>
        <dbReference type="ARBA" id="ARBA00010617"/>
    </source>
</evidence>
<evidence type="ECO:0000256" key="5">
    <source>
        <dbReference type="ARBA" id="ARBA00023004"/>
    </source>
</evidence>
<dbReference type="CDD" id="cd11053">
    <property type="entry name" value="CYP110-like"/>
    <property type="match status" value="1"/>
</dbReference>
<dbReference type="InterPro" id="IPR002401">
    <property type="entry name" value="Cyt_P450_E_grp-I"/>
</dbReference>